<dbReference type="PANTHER" id="PTHR43540:SF15">
    <property type="entry name" value="BLR5631 PROTEIN"/>
    <property type="match status" value="1"/>
</dbReference>
<protein>
    <submittedName>
        <fullName evidence="4">Phospholipase C type enzyme</fullName>
    </submittedName>
</protein>
<organism evidence="4 5">
    <name type="scientific">Didymella glomerata</name>
    <dbReference type="NCBI Taxonomy" id="749621"/>
    <lineage>
        <taxon>Eukaryota</taxon>
        <taxon>Fungi</taxon>
        <taxon>Dikarya</taxon>
        <taxon>Ascomycota</taxon>
        <taxon>Pezizomycotina</taxon>
        <taxon>Dothideomycetes</taxon>
        <taxon>Pleosporomycetidae</taxon>
        <taxon>Pleosporales</taxon>
        <taxon>Pleosporineae</taxon>
        <taxon>Didymellaceae</taxon>
        <taxon>Didymella</taxon>
    </lineage>
</organism>
<accession>A0A9W8WZ43</accession>
<dbReference type="GO" id="GO:0016787">
    <property type="term" value="F:hydrolase activity"/>
    <property type="evidence" value="ECO:0007669"/>
    <property type="project" value="UniProtKB-KW"/>
</dbReference>
<dbReference type="AlphaFoldDB" id="A0A9W8WZ43"/>
<dbReference type="InterPro" id="IPR050272">
    <property type="entry name" value="Isochorismatase-like_hydrls"/>
</dbReference>
<keyword evidence="2" id="KW-0378">Hydrolase</keyword>
<sequence length="233" mass="25146">MKYDDTSNVLKSSTGLYKAHSLDARLKYTSKSIQLYKSTFINMAQSFRQIIGVPPSTASPSDSALIIIDAQKEYASGSLKVTNAEASGKVIASLLEKYRAANGKFVHILHKTPEGAPIFTPDTPLADEFDVLKAKDGEKVIWKGHPGAFAETDLDKVLKGWGIKKVVLTGYMAHVCVSTTARQASQRGYDVLVVEDGIGDRDIPGLKGEEVTKAVLAELADAFATVVKGDEIK</sequence>
<reference evidence="4" key="1">
    <citation type="submission" date="2022-10" db="EMBL/GenBank/DDBJ databases">
        <title>Tapping the CABI collections for fungal endophytes: first genome assemblies for Collariella, Neodidymelliopsis, Ascochyta clinopodiicola, Didymella pomorum, Didymosphaeria variabile, Neocosmospora piperis and Neocucurbitaria cava.</title>
        <authorList>
            <person name="Hill R."/>
        </authorList>
    </citation>
    <scope>NUCLEOTIDE SEQUENCE</scope>
    <source>
        <strain evidence="4">IMI 360193</strain>
    </source>
</reference>
<dbReference type="PANTHER" id="PTHR43540">
    <property type="entry name" value="PEROXYUREIDOACRYLATE/UREIDOACRYLATE AMIDOHYDROLASE-RELATED"/>
    <property type="match status" value="1"/>
</dbReference>
<dbReference type="OrthoDB" id="245563at2759"/>
<evidence type="ECO:0000256" key="2">
    <source>
        <dbReference type="ARBA" id="ARBA00022801"/>
    </source>
</evidence>
<comment type="caution">
    <text evidence="4">The sequence shown here is derived from an EMBL/GenBank/DDBJ whole genome shotgun (WGS) entry which is preliminary data.</text>
</comment>
<gene>
    <name evidence="4" type="primary">ISC1_2</name>
    <name evidence="4" type="ORF">N0V87_005049</name>
</gene>
<comment type="similarity">
    <text evidence="1">Belongs to the isochorismatase family.</text>
</comment>
<dbReference type="SUPFAM" id="SSF52499">
    <property type="entry name" value="Isochorismatase-like hydrolases"/>
    <property type="match status" value="1"/>
</dbReference>
<evidence type="ECO:0000259" key="3">
    <source>
        <dbReference type="Pfam" id="PF00857"/>
    </source>
</evidence>
<dbReference type="InterPro" id="IPR036380">
    <property type="entry name" value="Isochorismatase-like_sf"/>
</dbReference>
<evidence type="ECO:0000256" key="1">
    <source>
        <dbReference type="ARBA" id="ARBA00006336"/>
    </source>
</evidence>
<keyword evidence="5" id="KW-1185">Reference proteome</keyword>
<name>A0A9W8WZ43_9PLEO</name>
<proteinExistence type="inferred from homology"/>
<evidence type="ECO:0000313" key="4">
    <source>
        <dbReference type="EMBL" id="KAJ4336835.1"/>
    </source>
</evidence>
<dbReference type="Gene3D" id="3.40.50.850">
    <property type="entry name" value="Isochorismatase-like"/>
    <property type="match status" value="1"/>
</dbReference>
<evidence type="ECO:0000313" key="5">
    <source>
        <dbReference type="Proteomes" id="UP001140562"/>
    </source>
</evidence>
<dbReference type="InterPro" id="IPR000868">
    <property type="entry name" value="Isochorismatase-like_dom"/>
</dbReference>
<dbReference type="Pfam" id="PF00857">
    <property type="entry name" value="Isochorismatase"/>
    <property type="match status" value="1"/>
</dbReference>
<dbReference type="Proteomes" id="UP001140562">
    <property type="component" value="Unassembled WGS sequence"/>
</dbReference>
<dbReference type="EMBL" id="JAPEUV010000044">
    <property type="protein sequence ID" value="KAJ4336835.1"/>
    <property type="molecule type" value="Genomic_DNA"/>
</dbReference>
<feature type="domain" description="Isochorismatase-like" evidence="3">
    <location>
        <begin position="63"/>
        <end position="229"/>
    </location>
</feature>